<reference evidence="1" key="1">
    <citation type="journal article" date="2011" name="Environ. Microbiol.">
        <title>Time-series analyses of Monterey Bay coastal microbial picoplankton using a 'genome proxy' microarray.</title>
        <authorList>
            <person name="Rich V.I."/>
            <person name="Pham V.D."/>
            <person name="Eppley J."/>
            <person name="Shi Y."/>
            <person name="DeLong E.F."/>
        </authorList>
    </citation>
    <scope>NUCLEOTIDE SEQUENCE</scope>
</reference>
<dbReference type="AlphaFoldDB" id="E0XVF6"/>
<evidence type="ECO:0000313" key="1">
    <source>
        <dbReference type="EMBL" id="ADI18397.1"/>
    </source>
</evidence>
<accession>E0XVF6</accession>
<organism evidence="1">
    <name type="scientific">uncultured delta proteobacterium HF4000_08N17</name>
    <dbReference type="NCBI Taxonomy" id="710836"/>
    <lineage>
        <taxon>Bacteria</taxon>
        <taxon>Deltaproteobacteria</taxon>
        <taxon>environmental samples</taxon>
    </lineage>
</organism>
<protein>
    <submittedName>
        <fullName evidence="1">Uncharacterized protein</fullName>
    </submittedName>
</protein>
<name>E0XVF6_9DELT</name>
<proteinExistence type="predicted"/>
<sequence length="57" mass="6375">MCRWFESGLGSQQNQILAPIIKIHLICHFTNKGSLVQDLPSLPEIDSTNSSQLYNST</sequence>
<dbReference type="EMBL" id="GU474888">
    <property type="protein sequence ID" value="ADI18397.1"/>
    <property type="molecule type" value="Genomic_DNA"/>
</dbReference>